<gene>
    <name evidence="2" type="ORF">RF11_10310</name>
</gene>
<sequence length="129" mass="14713">MTIRKGARGFPQTFQGVRMVYISRCLLSFSIRGKDQKYNPTSNNLNIKSIFSLEGFPLAIVSDNGRQFSSSEFEDFDTSNSIKHLFSPMYHPQSKWLAERFVQTIKTSISKSVDEGSNLEDALIDFLFL</sequence>
<dbReference type="GO" id="GO:0003676">
    <property type="term" value="F:nucleic acid binding"/>
    <property type="evidence" value="ECO:0007669"/>
    <property type="project" value="InterPro"/>
</dbReference>
<evidence type="ECO:0000313" key="3">
    <source>
        <dbReference type="Proteomes" id="UP000031668"/>
    </source>
</evidence>
<dbReference type="InterPro" id="IPR001584">
    <property type="entry name" value="Integrase_cat-core"/>
</dbReference>
<dbReference type="InterPro" id="IPR050951">
    <property type="entry name" value="Retrovirus_Pol_polyprotein"/>
</dbReference>
<dbReference type="Proteomes" id="UP000031668">
    <property type="component" value="Unassembled WGS sequence"/>
</dbReference>
<dbReference type="GO" id="GO:0015074">
    <property type="term" value="P:DNA integration"/>
    <property type="evidence" value="ECO:0007669"/>
    <property type="project" value="InterPro"/>
</dbReference>
<proteinExistence type="predicted"/>
<comment type="caution">
    <text evidence="2">The sequence shown here is derived from an EMBL/GenBank/DDBJ whole genome shotgun (WGS) entry which is preliminary data.</text>
</comment>
<feature type="domain" description="Integrase catalytic" evidence="1">
    <location>
        <begin position="47"/>
        <end position="129"/>
    </location>
</feature>
<dbReference type="InterPro" id="IPR012337">
    <property type="entry name" value="RNaseH-like_sf"/>
</dbReference>
<dbReference type="PANTHER" id="PTHR37984">
    <property type="entry name" value="PROTEIN CBG26694"/>
    <property type="match status" value="1"/>
</dbReference>
<dbReference type="Gene3D" id="3.30.420.10">
    <property type="entry name" value="Ribonuclease H-like superfamily/Ribonuclease H"/>
    <property type="match status" value="1"/>
</dbReference>
<reference evidence="2 3" key="1">
    <citation type="journal article" date="2014" name="Genome Biol. Evol.">
        <title>The genome of the myxosporean Thelohanellus kitauei shows adaptations to nutrient acquisition within its fish host.</title>
        <authorList>
            <person name="Yang Y."/>
            <person name="Xiong J."/>
            <person name="Zhou Z."/>
            <person name="Huo F."/>
            <person name="Miao W."/>
            <person name="Ran C."/>
            <person name="Liu Y."/>
            <person name="Zhang J."/>
            <person name="Feng J."/>
            <person name="Wang M."/>
            <person name="Wang M."/>
            <person name="Wang L."/>
            <person name="Yao B."/>
        </authorList>
    </citation>
    <scope>NUCLEOTIDE SEQUENCE [LARGE SCALE GENOMIC DNA]</scope>
    <source>
        <strain evidence="2">Wuqing</strain>
    </source>
</reference>
<dbReference type="PROSITE" id="PS50994">
    <property type="entry name" value="INTEGRASE"/>
    <property type="match status" value="1"/>
</dbReference>
<dbReference type="OrthoDB" id="10069874at2759"/>
<dbReference type="AlphaFoldDB" id="A0A0C2MF77"/>
<dbReference type="PANTHER" id="PTHR37984:SF5">
    <property type="entry name" value="PROTEIN NYNRIN-LIKE"/>
    <property type="match status" value="1"/>
</dbReference>
<dbReference type="OMA" id="HYCSATY"/>
<dbReference type="EMBL" id="JWZT01003723">
    <property type="protein sequence ID" value="KII65791.1"/>
    <property type="molecule type" value="Genomic_DNA"/>
</dbReference>
<dbReference type="InterPro" id="IPR036397">
    <property type="entry name" value="RNaseH_sf"/>
</dbReference>
<name>A0A0C2MF77_THEKT</name>
<protein>
    <submittedName>
        <fullName evidence="2">Pol polyprotein</fullName>
    </submittedName>
</protein>
<evidence type="ECO:0000259" key="1">
    <source>
        <dbReference type="PROSITE" id="PS50994"/>
    </source>
</evidence>
<dbReference type="SUPFAM" id="SSF53098">
    <property type="entry name" value="Ribonuclease H-like"/>
    <property type="match status" value="1"/>
</dbReference>
<accession>A0A0C2MF77</accession>
<organism evidence="2 3">
    <name type="scientific">Thelohanellus kitauei</name>
    <name type="common">Myxosporean</name>
    <dbReference type="NCBI Taxonomy" id="669202"/>
    <lineage>
        <taxon>Eukaryota</taxon>
        <taxon>Metazoa</taxon>
        <taxon>Cnidaria</taxon>
        <taxon>Myxozoa</taxon>
        <taxon>Myxosporea</taxon>
        <taxon>Bivalvulida</taxon>
        <taxon>Platysporina</taxon>
        <taxon>Myxobolidae</taxon>
        <taxon>Thelohanellus</taxon>
    </lineage>
</organism>
<evidence type="ECO:0000313" key="2">
    <source>
        <dbReference type="EMBL" id="KII65791.1"/>
    </source>
</evidence>
<keyword evidence="3" id="KW-1185">Reference proteome</keyword>